<protein>
    <submittedName>
        <fullName evidence="1">Uncharacterized protein</fullName>
    </submittedName>
</protein>
<organism evidence="1 2">
    <name type="scientific">Lactuca sativa</name>
    <name type="common">Garden lettuce</name>
    <dbReference type="NCBI Taxonomy" id="4236"/>
    <lineage>
        <taxon>Eukaryota</taxon>
        <taxon>Viridiplantae</taxon>
        <taxon>Streptophyta</taxon>
        <taxon>Embryophyta</taxon>
        <taxon>Tracheophyta</taxon>
        <taxon>Spermatophyta</taxon>
        <taxon>Magnoliopsida</taxon>
        <taxon>eudicotyledons</taxon>
        <taxon>Gunneridae</taxon>
        <taxon>Pentapetalae</taxon>
        <taxon>asterids</taxon>
        <taxon>campanulids</taxon>
        <taxon>Asterales</taxon>
        <taxon>Asteraceae</taxon>
        <taxon>Cichorioideae</taxon>
        <taxon>Cichorieae</taxon>
        <taxon>Lactucinae</taxon>
        <taxon>Lactuca</taxon>
    </lineage>
</organism>
<evidence type="ECO:0000313" key="2">
    <source>
        <dbReference type="Proteomes" id="UP000235145"/>
    </source>
</evidence>
<gene>
    <name evidence="1" type="ORF">LSAT_V11C500269740</name>
</gene>
<sequence length="108" mass="12483">MRVCSTGIDGSDHILACYQFAIDTLEKILNGCNISFQYFSMLGELSKETKDFGCIVYGYLWCMWRAQNDKILLIFNKICSSSTKLMDNIITIVFKWVKHNYGVCNWVD</sequence>
<comment type="caution">
    <text evidence="1">The sequence shown here is derived from an EMBL/GenBank/DDBJ whole genome shotgun (WGS) entry which is preliminary data.</text>
</comment>
<dbReference type="AlphaFoldDB" id="A0A9R1VNK9"/>
<dbReference type="Proteomes" id="UP000235145">
    <property type="component" value="Unassembled WGS sequence"/>
</dbReference>
<name>A0A9R1VNK9_LACSA</name>
<dbReference type="EMBL" id="NBSK02000005">
    <property type="protein sequence ID" value="KAJ0207821.1"/>
    <property type="molecule type" value="Genomic_DNA"/>
</dbReference>
<accession>A0A9R1VNK9</accession>
<proteinExistence type="predicted"/>
<reference evidence="1 2" key="1">
    <citation type="journal article" date="2017" name="Nat. Commun.">
        <title>Genome assembly with in vitro proximity ligation data and whole-genome triplication in lettuce.</title>
        <authorList>
            <person name="Reyes-Chin-Wo S."/>
            <person name="Wang Z."/>
            <person name="Yang X."/>
            <person name="Kozik A."/>
            <person name="Arikit S."/>
            <person name="Song C."/>
            <person name="Xia L."/>
            <person name="Froenicke L."/>
            <person name="Lavelle D.O."/>
            <person name="Truco M.J."/>
            <person name="Xia R."/>
            <person name="Zhu S."/>
            <person name="Xu C."/>
            <person name="Xu H."/>
            <person name="Xu X."/>
            <person name="Cox K."/>
            <person name="Korf I."/>
            <person name="Meyers B.C."/>
            <person name="Michelmore R.W."/>
        </authorList>
    </citation>
    <scope>NUCLEOTIDE SEQUENCE [LARGE SCALE GENOMIC DNA]</scope>
    <source>
        <strain evidence="2">cv. Salinas</strain>
        <tissue evidence="1">Seedlings</tissue>
    </source>
</reference>
<keyword evidence="2" id="KW-1185">Reference proteome</keyword>
<evidence type="ECO:0000313" key="1">
    <source>
        <dbReference type="EMBL" id="KAJ0207821.1"/>
    </source>
</evidence>